<comment type="cofactor">
    <cofactor evidence="10">
        <name>Cu(+)</name>
        <dbReference type="ChEBI" id="CHEBI:49552"/>
    </cofactor>
    <text evidence="10">Binds 1 Cu(+) ion.</text>
</comment>
<keyword evidence="15" id="KW-1185">Reference proteome</keyword>
<dbReference type="EMBL" id="BAABBO010000007">
    <property type="protein sequence ID" value="GAA3957993.1"/>
    <property type="molecule type" value="Genomic_DNA"/>
</dbReference>
<evidence type="ECO:0000313" key="14">
    <source>
        <dbReference type="EMBL" id="GAA3957993.1"/>
    </source>
</evidence>
<dbReference type="InterPro" id="IPR008972">
    <property type="entry name" value="Cupredoxin"/>
</dbReference>
<comment type="catalytic activity">
    <reaction evidence="9 10">
        <text>nitric oxide + Fe(III)-[cytochrome c] + H2O = Fe(II)-[cytochrome c] + nitrite + 2 H(+)</text>
        <dbReference type="Rhea" id="RHEA:15233"/>
        <dbReference type="Rhea" id="RHEA-COMP:10350"/>
        <dbReference type="Rhea" id="RHEA-COMP:14399"/>
        <dbReference type="ChEBI" id="CHEBI:15377"/>
        <dbReference type="ChEBI" id="CHEBI:15378"/>
        <dbReference type="ChEBI" id="CHEBI:16301"/>
        <dbReference type="ChEBI" id="CHEBI:16480"/>
        <dbReference type="ChEBI" id="CHEBI:29033"/>
        <dbReference type="ChEBI" id="CHEBI:29034"/>
        <dbReference type="EC" id="1.7.2.1"/>
    </reaction>
</comment>
<evidence type="ECO:0000259" key="13">
    <source>
        <dbReference type="Pfam" id="PF07732"/>
    </source>
</evidence>
<dbReference type="InterPro" id="IPR011707">
    <property type="entry name" value="Cu-oxidase-like_N"/>
</dbReference>
<evidence type="ECO:0000256" key="4">
    <source>
        <dbReference type="ARBA" id="ARBA00017290"/>
    </source>
</evidence>
<keyword evidence="10" id="KW-0732">Signal</keyword>
<dbReference type="InterPro" id="IPR000923">
    <property type="entry name" value="BlueCu_1"/>
</dbReference>
<dbReference type="Pfam" id="PF07732">
    <property type="entry name" value="Cu-oxidase_3"/>
    <property type="match status" value="1"/>
</dbReference>
<comment type="subunit">
    <text evidence="2 10">Homotrimer.</text>
</comment>
<proteinExistence type="inferred from homology"/>
<dbReference type="InterPro" id="IPR001287">
    <property type="entry name" value="NO2-reductase_Cu"/>
</dbReference>
<evidence type="ECO:0000256" key="11">
    <source>
        <dbReference type="SAM" id="MobiDB-lite"/>
    </source>
</evidence>
<dbReference type="Gene3D" id="2.60.40.420">
    <property type="entry name" value="Cupredoxins - blue copper proteins"/>
    <property type="match status" value="3"/>
</dbReference>
<feature type="domain" description="Plastocyanin-like" evidence="13">
    <location>
        <begin position="194"/>
        <end position="300"/>
    </location>
</feature>
<feature type="chain" id="PRO_5044980315" description="Copper-containing nitrite reductase" evidence="10">
    <location>
        <begin position="26"/>
        <end position="470"/>
    </location>
</feature>
<evidence type="ECO:0000256" key="3">
    <source>
        <dbReference type="ARBA" id="ARBA00011882"/>
    </source>
</evidence>
<keyword evidence="8 10" id="KW-0186">Copper</keyword>
<dbReference type="NCBIfam" id="TIGR02376">
    <property type="entry name" value="Cu_nitrite_red"/>
    <property type="match status" value="1"/>
</dbReference>
<dbReference type="EC" id="1.7.2.1" evidence="3 10"/>
<dbReference type="Pfam" id="PF00127">
    <property type="entry name" value="Copper-bind"/>
    <property type="match status" value="1"/>
</dbReference>
<organism evidence="14 15">
    <name type="scientific">Allohahella marinimesophila</name>
    <dbReference type="NCBI Taxonomy" id="1054972"/>
    <lineage>
        <taxon>Bacteria</taxon>
        <taxon>Pseudomonadati</taxon>
        <taxon>Pseudomonadota</taxon>
        <taxon>Gammaproteobacteria</taxon>
        <taxon>Oceanospirillales</taxon>
        <taxon>Hahellaceae</taxon>
        <taxon>Allohahella</taxon>
    </lineage>
</organism>
<feature type="region of interest" description="Disordered" evidence="11">
    <location>
        <begin position="161"/>
        <end position="180"/>
    </location>
</feature>
<evidence type="ECO:0000256" key="2">
    <source>
        <dbReference type="ARBA" id="ARBA00011233"/>
    </source>
</evidence>
<feature type="domain" description="Blue (type 1) copper" evidence="12">
    <location>
        <begin position="102"/>
        <end position="148"/>
    </location>
</feature>
<dbReference type="CDD" id="cd04208">
    <property type="entry name" value="CuRO_2_CuNIR"/>
    <property type="match status" value="1"/>
</dbReference>
<dbReference type="PANTHER" id="PTHR11709:SF394">
    <property type="entry name" value="FI03373P-RELATED"/>
    <property type="match status" value="1"/>
</dbReference>
<dbReference type="InterPro" id="IPR045087">
    <property type="entry name" value="Cu-oxidase_fam"/>
</dbReference>
<dbReference type="PRINTS" id="PR00695">
    <property type="entry name" value="CUNO2RDTASE"/>
</dbReference>
<evidence type="ECO:0000256" key="9">
    <source>
        <dbReference type="ARBA" id="ARBA00049340"/>
    </source>
</evidence>
<evidence type="ECO:0000256" key="7">
    <source>
        <dbReference type="ARBA" id="ARBA00023002"/>
    </source>
</evidence>
<protein>
    <recommendedName>
        <fullName evidence="4 10">Copper-containing nitrite reductase</fullName>
        <ecNumber evidence="3 10">1.7.2.1</ecNumber>
    </recommendedName>
</protein>
<dbReference type="CDD" id="cd11020">
    <property type="entry name" value="CuRO_1_CuNIR"/>
    <property type="match status" value="1"/>
</dbReference>
<dbReference type="PANTHER" id="PTHR11709">
    <property type="entry name" value="MULTI-COPPER OXIDASE"/>
    <property type="match status" value="1"/>
</dbReference>
<keyword evidence="5 10" id="KW-0479">Metal-binding</keyword>
<name>A0ABP7P2C7_9GAMM</name>
<comment type="cofactor">
    <cofactor evidence="10">
        <name>Cu(2+)</name>
        <dbReference type="ChEBI" id="CHEBI:29036"/>
    </cofactor>
    <text evidence="10">Binds 1 Cu(+) ion.</text>
</comment>
<evidence type="ECO:0000256" key="5">
    <source>
        <dbReference type="ARBA" id="ARBA00022723"/>
    </source>
</evidence>
<evidence type="ECO:0000256" key="8">
    <source>
        <dbReference type="ARBA" id="ARBA00023008"/>
    </source>
</evidence>
<accession>A0ABP7P2C7</accession>
<dbReference type="InterPro" id="IPR033138">
    <property type="entry name" value="Cu_oxidase_CS"/>
</dbReference>
<evidence type="ECO:0000313" key="15">
    <source>
        <dbReference type="Proteomes" id="UP001501337"/>
    </source>
</evidence>
<dbReference type="CDD" id="cd00920">
    <property type="entry name" value="Cupredoxin"/>
    <property type="match status" value="1"/>
</dbReference>
<evidence type="ECO:0000256" key="10">
    <source>
        <dbReference type="RuleBase" id="RU365025"/>
    </source>
</evidence>
<dbReference type="SUPFAM" id="SSF49503">
    <property type="entry name" value="Cupredoxins"/>
    <property type="match status" value="3"/>
</dbReference>
<dbReference type="PROSITE" id="PS00079">
    <property type="entry name" value="MULTICOPPER_OXIDASE1"/>
    <property type="match status" value="1"/>
</dbReference>
<reference evidence="15" key="1">
    <citation type="journal article" date="2019" name="Int. J. Syst. Evol. Microbiol.">
        <title>The Global Catalogue of Microorganisms (GCM) 10K type strain sequencing project: providing services to taxonomists for standard genome sequencing and annotation.</title>
        <authorList>
            <consortium name="The Broad Institute Genomics Platform"/>
            <consortium name="The Broad Institute Genome Sequencing Center for Infectious Disease"/>
            <person name="Wu L."/>
            <person name="Ma J."/>
        </authorList>
    </citation>
    <scope>NUCLEOTIDE SEQUENCE [LARGE SCALE GENOMIC DNA]</scope>
    <source>
        <strain evidence="15">JCM 17555</strain>
    </source>
</reference>
<gene>
    <name evidence="14" type="ORF">GCM10022278_15610</name>
</gene>
<comment type="similarity">
    <text evidence="1 10">Belongs to the multicopper oxidase family.</text>
</comment>
<keyword evidence="7 10" id="KW-0560">Oxidoreductase</keyword>
<comment type="caution">
    <text evidence="14">The sequence shown here is derived from an EMBL/GenBank/DDBJ whole genome shotgun (WGS) entry which is preliminary data.</text>
</comment>
<evidence type="ECO:0000256" key="6">
    <source>
        <dbReference type="ARBA" id="ARBA00022737"/>
    </source>
</evidence>
<dbReference type="Proteomes" id="UP001501337">
    <property type="component" value="Unassembled WGS sequence"/>
</dbReference>
<dbReference type="RefSeq" id="WP_344805012.1">
    <property type="nucleotide sequence ID" value="NZ_BAABBO010000007.1"/>
</dbReference>
<evidence type="ECO:0000259" key="12">
    <source>
        <dbReference type="Pfam" id="PF00127"/>
    </source>
</evidence>
<keyword evidence="6" id="KW-0677">Repeat</keyword>
<feature type="signal peptide" evidence="10">
    <location>
        <begin position="1"/>
        <end position="25"/>
    </location>
</feature>
<sequence>MKKNILRSAIAVILLGAVIGNPVMAADTSGAHNGHGQAVTYRPDVKFTLRTDIADGRLVFIGVGGNIDGQINPDLTVAEGAVVQINLVNGDGATHDIALPDFKVDSDNISAKGSSTAVVFRADKNGEFKYICTLPGHVQAGMIGKIIVGGAKAAKQEPKGIDVSMDPTQVGKPVGKRGPQSVTVDLETTEVLGQLDDGTTYRYWTFNDKVPGPFIRVRVGDTVTVNMANKADSSHIHSVDFHATTGPGGGAAVTQAAPGQTKSFDFKALNPGLYVYHCATPMVAQHISNGMYGMILVEPEGGLHPVDREFYVMQGELYTAQKHGTQGEHEFSLEKLLDERPEHLTFNGTMGALSKTHRMEAKVGEKVRIYFGVGGPNLTSSFHVIGEIFDSVYNQGDLTSPPLKNIQTTTVAPGGATMVEFGTEVPGKYILVDHALSRLEKGLVGILHVVGEENHEIFKAHGDIDPNSGH</sequence>
<evidence type="ECO:0000256" key="1">
    <source>
        <dbReference type="ARBA" id="ARBA00010609"/>
    </source>
</evidence>